<evidence type="ECO:0000256" key="1">
    <source>
        <dbReference type="ARBA" id="ARBA00023125"/>
    </source>
</evidence>
<dbReference type="RefSeq" id="WP_074760922.1">
    <property type="nucleotide sequence ID" value="NZ_FNRF01000002.1"/>
</dbReference>
<keyword evidence="1 4" id="KW-0238">DNA-binding</keyword>
<evidence type="ECO:0000256" key="2">
    <source>
        <dbReference type="SAM" id="MobiDB-lite"/>
    </source>
</evidence>
<dbReference type="OrthoDB" id="1048459at2"/>
<gene>
    <name evidence="4" type="ORF">SAMN05216462_1545</name>
</gene>
<dbReference type="EMBL" id="FNRF01000002">
    <property type="protein sequence ID" value="SEA43826.1"/>
    <property type="molecule type" value="Genomic_DNA"/>
</dbReference>
<evidence type="ECO:0000313" key="5">
    <source>
        <dbReference type="Proteomes" id="UP000182257"/>
    </source>
</evidence>
<feature type="compositionally biased region" description="Gly residues" evidence="2">
    <location>
        <begin position="158"/>
        <end position="175"/>
    </location>
</feature>
<dbReference type="Pfam" id="PF18291">
    <property type="entry name" value="HU-HIG"/>
    <property type="match status" value="1"/>
</dbReference>
<dbReference type="InterPro" id="IPR041607">
    <property type="entry name" value="HU-HIG"/>
</dbReference>
<dbReference type="Proteomes" id="UP000182257">
    <property type="component" value="Unassembled WGS sequence"/>
</dbReference>
<proteinExistence type="predicted"/>
<dbReference type="GO" id="GO:0003677">
    <property type="term" value="F:DNA binding"/>
    <property type="evidence" value="ECO:0007669"/>
    <property type="project" value="UniProtKB-KW"/>
</dbReference>
<sequence length="184" mass="19569">MSLKVKAKEQLIKVGKYEGKYRFVMIPELYTSLSQEKVIKEAALRSGVSKGIMQACWDAAGEVIKAWATEGHSVALPGLGTMRFGIRAKSVAKVEEVKAGLVTSRRIIFTPAVDLKDELAGTAIQITCYDRDGKEVKRVTSTDPGTVEDDDQPTNPSNGGGNQPSTGGGNTGGNGGDEDESYGD</sequence>
<protein>
    <submittedName>
        <fullName evidence="4">DNA-binding protein, histone-like, putative</fullName>
    </submittedName>
</protein>
<evidence type="ECO:0000313" key="4">
    <source>
        <dbReference type="EMBL" id="SEA43826.1"/>
    </source>
</evidence>
<name>A0A1H4B6V8_XYLRU</name>
<accession>A0A1H4B6V8</accession>
<evidence type="ECO:0000259" key="3">
    <source>
        <dbReference type="Pfam" id="PF18291"/>
    </source>
</evidence>
<dbReference type="AlphaFoldDB" id="A0A1H4B6V8"/>
<dbReference type="InterPro" id="IPR010992">
    <property type="entry name" value="IHF-like_DNA-bd_dom_sf"/>
</dbReference>
<dbReference type="SUPFAM" id="SSF47729">
    <property type="entry name" value="IHF-like DNA-binding proteins"/>
    <property type="match status" value="1"/>
</dbReference>
<feature type="domain" description="HU" evidence="3">
    <location>
        <begin position="1"/>
        <end position="124"/>
    </location>
</feature>
<reference evidence="4 5" key="1">
    <citation type="submission" date="2016-10" db="EMBL/GenBank/DDBJ databases">
        <authorList>
            <person name="de Groot N.N."/>
        </authorList>
    </citation>
    <scope>NUCLEOTIDE SEQUENCE [LARGE SCALE GENOMIC DNA]</scope>
    <source>
        <strain evidence="4 5">D31d</strain>
    </source>
</reference>
<feature type="region of interest" description="Disordered" evidence="2">
    <location>
        <begin position="135"/>
        <end position="184"/>
    </location>
</feature>
<organism evidence="4 5">
    <name type="scientific">Xylanibacter ruminicola</name>
    <name type="common">Prevotella ruminicola</name>
    <dbReference type="NCBI Taxonomy" id="839"/>
    <lineage>
        <taxon>Bacteria</taxon>
        <taxon>Pseudomonadati</taxon>
        <taxon>Bacteroidota</taxon>
        <taxon>Bacteroidia</taxon>
        <taxon>Bacteroidales</taxon>
        <taxon>Prevotellaceae</taxon>
        <taxon>Xylanibacter</taxon>
    </lineage>
</organism>